<comment type="caution">
    <text evidence="2">The sequence shown here is derived from an EMBL/GenBank/DDBJ whole genome shotgun (WGS) entry which is preliminary data.</text>
</comment>
<evidence type="ECO:0000256" key="1">
    <source>
        <dbReference type="SAM" id="Phobius"/>
    </source>
</evidence>
<feature type="transmembrane region" description="Helical" evidence="1">
    <location>
        <begin position="12"/>
        <end position="31"/>
    </location>
</feature>
<organism evidence="2 3">
    <name type="scientific">Brochothrix campestris FSL F6-1037</name>
    <dbReference type="NCBI Taxonomy" id="1265861"/>
    <lineage>
        <taxon>Bacteria</taxon>
        <taxon>Bacillati</taxon>
        <taxon>Bacillota</taxon>
        <taxon>Bacilli</taxon>
        <taxon>Bacillales</taxon>
        <taxon>Listeriaceae</taxon>
        <taxon>Brochothrix</taxon>
    </lineage>
</organism>
<gene>
    <name evidence="2" type="ORF">BCAMP_05506</name>
</gene>
<dbReference type="Proteomes" id="UP000019243">
    <property type="component" value="Unassembled WGS sequence"/>
</dbReference>
<name>W7D4U8_9LIST</name>
<evidence type="ECO:0000313" key="2">
    <source>
        <dbReference type="EMBL" id="EUJ40283.1"/>
    </source>
</evidence>
<dbReference type="STRING" id="1265861.BCAMP_05506"/>
<accession>W7D4U8</accession>
<keyword evidence="1" id="KW-0472">Membrane</keyword>
<dbReference type="EMBL" id="AODH01000020">
    <property type="protein sequence ID" value="EUJ40283.1"/>
    <property type="molecule type" value="Genomic_DNA"/>
</dbReference>
<protein>
    <submittedName>
        <fullName evidence="2">ComG operon protein 4</fullName>
    </submittedName>
</protein>
<dbReference type="AlphaFoldDB" id="W7D4U8"/>
<sequence>MAPLRLNKRAFTIGELLLVLVIVMLLAGISFKGVSQLHTQLNSFFSLKRTVMHHQLAQMRALETKQTQEVRYDLLKQQQLFGTISEDYQEMTIVKAAPRYRYNSAGEVNRFDTLIFETAHHQFKVVMHIKWGRMRLEKTERFYLD</sequence>
<dbReference type="RefSeq" id="WP_035314174.1">
    <property type="nucleotide sequence ID" value="NZ_AODH01000020.1"/>
</dbReference>
<keyword evidence="1" id="KW-0812">Transmembrane</keyword>
<keyword evidence="3" id="KW-1185">Reference proteome</keyword>
<reference evidence="2 3" key="1">
    <citation type="submission" date="2012-12" db="EMBL/GenBank/DDBJ databases">
        <title>Novel taxa of Listeriaceae from agricultural environments in the United States.</title>
        <authorList>
            <person name="den Bakker H.C."/>
            <person name="Allred A."/>
            <person name="Warchocki S."/>
            <person name="Wright E.M."/>
            <person name="Burrell A."/>
            <person name="Nightingale K.K."/>
            <person name="Kephart D."/>
            <person name="Wiedmann M."/>
        </authorList>
    </citation>
    <scope>NUCLEOTIDE SEQUENCE [LARGE SCALE GENOMIC DNA]</scope>
    <source>
        <strain evidence="2 3">FSL F6-1037</strain>
    </source>
</reference>
<evidence type="ECO:0000313" key="3">
    <source>
        <dbReference type="Proteomes" id="UP000019243"/>
    </source>
</evidence>
<keyword evidence="1" id="KW-1133">Transmembrane helix</keyword>
<proteinExistence type="predicted"/>